<comment type="caution">
    <text evidence="1">The sequence shown here is derived from an EMBL/GenBank/DDBJ whole genome shotgun (WGS) entry which is preliminary data.</text>
</comment>
<dbReference type="Proteomes" id="UP001140096">
    <property type="component" value="Unassembled WGS sequence"/>
</dbReference>
<keyword evidence="2" id="KW-1185">Reference proteome</keyword>
<name>A0ACC1LI90_9FUNG</name>
<proteinExistence type="predicted"/>
<evidence type="ECO:0000313" key="2">
    <source>
        <dbReference type="Proteomes" id="UP001140096"/>
    </source>
</evidence>
<sequence length="408" mass="44894">MSTHLRNPSGVTAVGPDYGILVGENIGFSTVPGARDDGLYELVQNILHHNCDAAFKLATPSDPTISMMAVKLANIISTDLEARLSTAALRRGHDNDPQGGMSASDPLDAWVTDILAWTGFPVLVEGVDSQRSDDIQCSDDSELTVWEADKIAPCFESFILFVAHHVKAYVGEHIATGIIKPEDCQLILPVSNKNMGTEFTDAYSVDYIDPVDFAHVECGMFPLSSSSVERQVAPASHLIVANAELARDPDDYKLTELKLATRTKALYFDQHNRRFAWGLTALSRTIHAYIFGADDIWASAAMDITNAKGRRVFISLLVGWSLCSVNSLGFDPTIRYEIDQASGDPYLEIDVQEMDDNTGQVERRTYYSQLCIGAADRLTGRHARYFAASTSRESMDKPAFLIKDVWTA</sequence>
<organism evidence="1 2">
    <name type="scientific">Coemansia furcata</name>
    <dbReference type="NCBI Taxonomy" id="417177"/>
    <lineage>
        <taxon>Eukaryota</taxon>
        <taxon>Fungi</taxon>
        <taxon>Fungi incertae sedis</taxon>
        <taxon>Zoopagomycota</taxon>
        <taxon>Kickxellomycotina</taxon>
        <taxon>Kickxellomycetes</taxon>
        <taxon>Kickxellales</taxon>
        <taxon>Kickxellaceae</taxon>
        <taxon>Coemansia</taxon>
    </lineage>
</organism>
<protein>
    <submittedName>
        <fullName evidence="1">Uncharacterized protein</fullName>
    </submittedName>
</protein>
<accession>A0ACC1LI90</accession>
<evidence type="ECO:0000313" key="1">
    <source>
        <dbReference type="EMBL" id="KAJ2808142.1"/>
    </source>
</evidence>
<reference evidence="1" key="1">
    <citation type="submission" date="2022-07" db="EMBL/GenBank/DDBJ databases">
        <title>Phylogenomic reconstructions and comparative analyses of Kickxellomycotina fungi.</title>
        <authorList>
            <person name="Reynolds N.K."/>
            <person name="Stajich J.E."/>
            <person name="Barry K."/>
            <person name="Grigoriev I.V."/>
            <person name="Crous P."/>
            <person name="Smith M.E."/>
        </authorList>
    </citation>
    <scope>NUCLEOTIDE SEQUENCE</scope>
    <source>
        <strain evidence="1">CBS 102833</strain>
    </source>
</reference>
<gene>
    <name evidence="1" type="ORF">H4S07_003462</name>
</gene>
<dbReference type="EMBL" id="JANBUP010001128">
    <property type="protein sequence ID" value="KAJ2808142.1"/>
    <property type="molecule type" value="Genomic_DNA"/>
</dbReference>
<feature type="non-terminal residue" evidence="1">
    <location>
        <position position="408"/>
    </location>
</feature>